<organism evidence="2 3">
    <name type="scientific">Serendipita indica (strain DSM 11827)</name>
    <name type="common">Root endophyte fungus</name>
    <name type="synonym">Piriformospora indica</name>
    <dbReference type="NCBI Taxonomy" id="1109443"/>
    <lineage>
        <taxon>Eukaryota</taxon>
        <taxon>Fungi</taxon>
        <taxon>Dikarya</taxon>
        <taxon>Basidiomycota</taxon>
        <taxon>Agaricomycotina</taxon>
        <taxon>Agaricomycetes</taxon>
        <taxon>Sebacinales</taxon>
        <taxon>Serendipitaceae</taxon>
        <taxon>Serendipita</taxon>
    </lineage>
</organism>
<protein>
    <submittedName>
        <fullName evidence="2">Uncharacterized protein</fullName>
    </submittedName>
</protein>
<evidence type="ECO:0000256" key="1">
    <source>
        <dbReference type="SAM" id="MobiDB-lite"/>
    </source>
</evidence>
<sequence>MHYTLGSLSLNLTCVQPFSFLGGPGPRHGREHPPTALDPNQTPNTIFNASPIKICGANDLVTNRLARIPGSVFRINLQFRHPKTKNQNPKISLEILQGLQL</sequence>
<keyword evidence="3" id="KW-1185">Reference proteome</keyword>
<gene>
    <name evidence="2" type="ORF">PIIN_08651</name>
</gene>
<evidence type="ECO:0000313" key="3">
    <source>
        <dbReference type="Proteomes" id="UP000007148"/>
    </source>
</evidence>
<accession>G4U2A5</accession>
<comment type="caution">
    <text evidence="2">The sequence shown here is derived from an EMBL/GenBank/DDBJ whole genome shotgun (WGS) entry which is preliminary data.</text>
</comment>
<reference evidence="2 3" key="1">
    <citation type="journal article" date="2011" name="PLoS Pathog.">
        <title>Endophytic Life Strategies Decoded by Genome and Transcriptome Analyses of the Mutualistic Root Symbiont Piriformospora indica.</title>
        <authorList>
            <person name="Zuccaro A."/>
            <person name="Lahrmann U."/>
            <person name="Guldener U."/>
            <person name="Langen G."/>
            <person name="Pfiffi S."/>
            <person name="Biedenkopf D."/>
            <person name="Wong P."/>
            <person name="Samans B."/>
            <person name="Grimm C."/>
            <person name="Basiewicz M."/>
            <person name="Murat C."/>
            <person name="Martin F."/>
            <person name="Kogel K.H."/>
        </authorList>
    </citation>
    <scope>NUCLEOTIDE SEQUENCE [LARGE SCALE GENOMIC DNA]</scope>
    <source>
        <strain evidence="2 3">DSM 11827</strain>
    </source>
</reference>
<dbReference type="EMBL" id="CAFZ01001867">
    <property type="protein sequence ID" value="CCA77714.1"/>
    <property type="molecule type" value="Genomic_DNA"/>
</dbReference>
<feature type="region of interest" description="Disordered" evidence="1">
    <location>
        <begin position="23"/>
        <end position="42"/>
    </location>
</feature>
<dbReference type="HOGENOM" id="CLU_2292766_0_0_1"/>
<evidence type="ECO:0000313" key="2">
    <source>
        <dbReference type="EMBL" id="CCA77714.1"/>
    </source>
</evidence>
<dbReference type="Proteomes" id="UP000007148">
    <property type="component" value="Unassembled WGS sequence"/>
</dbReference>
<dbReference type="AlphaFoldDB" id="G4U2A5"/>
<proteinExistence type="predicted"/>
<dbReference type="InParanoid" id="G4U2A5"/>
<name>G4U2A5_SERID</name>